<keyword evidence="3" id="KW-0233">DNA recombination</keyword>
<dbReference type="InterPro" id="IPR000085">
    <property type="entry name" value="RuvA"/>
</dbReference>
<keyword evidence="5" id="KW-0378">Hydrolase</keyword>
<dbReference type="RefSeq" id="WP_216383981.1">
    <property type="nucleotide sequence ID" value="NZ_JAHLOA010000004.1"/>
</dbReference>
<dbReference type="InterPro" id="IPR003583">
    <property type="entry name" value="Hlx-hairpin-Hlx_DNA-bd_motif"/>
</dbReference>
<accession>A0A9Q4FJZ9</accession>
<keyword evidence="2 3" id="KW-0234">DNA repair</keyword>
<dbReference type="Pfam" id="PF14520">
    <property type="entry name" value="HHH_5"/>
    <property type="match status" value="1"/>
</dbReference>
<dbReference type="GO" id="GO:0006281">
    <property type="term" value="P:DNA repair"/>
    <property type="evidence" value="ECO:0007669"/>
    <property type="project" value="UniProtKB-UniRule"/>
</dbReference>
<sequence length="195" mass="22068">MYEYIIGNIMEIQEDYLVLENNGIGYKIYVSNNSLSNIDNRENVKIYTYFNMRDDGIFLYGFATREELDMFELLLLVSKIGPKIAMGILSVLTPNDIKLGIINNNTEILCKAPGIGKKTASRIILELKDRIDENIVVDDNLNITMEDDSVVEATNALMGLEYTKSEIDRALAKVDITGLTTEEIIRITLKNMSKK</sequence>
<dbReference type="InterPro" id="IPR013849">
    <property type="entry name" value="DNA_helicase_Holl-junc_RuvA_I"/>
</dbReference>
<dbReference type="Pfam" id="PF07499">
    <property type="entry name" value="RuvA_C"/>
    <property type="match status" value="1"/>
</dbReference>
<comment type="function">
    <text evidence="3">The RuvA-RuvB-RuvC complex processes Holliday junction (HJ) DNA during genetic recombination and DNA repair, while the RuvA-RuvB complex plays an important role in the rescue of blocked DNA replication forks via replication fork reversal (RFR). RuvA specifically binds to HJ cruciform DNA, conferring on it an open structure. The RuvB hexamer acts as an ATP-dependent pump, pulling dsDNA into and through the RuvAB complex. HJ branch migration allows RuvC to scan DNA until it finds its consensus sequence, where it cleaves and resolves the cruciform DNA.</text>
</comment>
<dbReference type="AlphaFoldDB" id="A0A9Q4FJZ9"/>
<dbReference type="Pfam" id="PF01330">
    <property type="entry name" value="RuvA_N"/>
    <property type="match status" value="1"/>
</dbReference>
<organism evidence="5 6">
    <name type="scientific">Anaerosalibacter bizertensis</name>
    <dbReference type="NCBI Taxonomy" id="932217"/>
    <lineage>
        <taxon>Bacteria</taxon>
        <taxon>Bacillati</taxon>
        <taxon>Bacillota</taxon>
        <taxon>Tissierellia</taxon>
        <taxon>Tissierellales</taxon>
        <taxon>Sporanaerobacteraceae</taxon>
        <taxon>Anaerosalibacter</taxon>
    </lineage>
</organism>
<keyword evidence="1 3" id="KW-0227">DNA damage</keyword>
<comment type="similarity">
    <text evidence="3">Belongs to the RuvA family.</text>
</comment>
<dbReference type="SMART" id="SM00278">
    <property type="entry name" value="HhH1"/>
    <property type="match status" value="2"/>
</dbReference>
<dbReference type="GO" id="GO:0048476">
    <property type="term" value="C:Holliday junction resolvase complex"/>
    <property type="evidence" value="ECO:0007669"/>
    <property type="project" value="UniProtKB-UniRule"/>
</dbReference>
<keyword evidence="3" id="KW-0963">Cytoplasm</keyword>
<dbReference type="GO" id="GO:0005524">
    <property type="term" value="F:ATP binding"/>
    <property type="evidence" value="ECO:0007669"/>
    <property type="project" value="InterPro"/>
</dbReference>
<dbReference type="GO" id="GO:0000400">
    <property type="term" value="F:four-way junction DNA binding"/>
    <property type="evidence" value="ECO:0007669"/>
    <property type="project" value="UniProtKB-UniRule"/>
</dbReference>
<evidence type="ECO:0000259" key="4">
    <source>
        <dbReference type="SMART" id="SM00278"/>
    </source>
</evidence>
<gene>
    <name evidence="3 5" type="primary">ruvA</name>
    <name evidence="5" type="ORF">L0P62_01175</name>
</gene>
<reference evidence="5" key="1">
    <citation type="submission" date="2022-01" db="EMBL/GenBank/DDBJ databases">
        <title>Collection of gut derived symbiotic bacterial strains cultured from healthy donors.</title>
        <authorList>
            <person name="Lin H."/>
            <person name="Kohout C."/>
            <person name="Waligurski E."/>
            <person name="Pamer E.G."/>
        </authorList>
    </citation>
    <scope>NUCLEOTIDE SEQUENCE</scope>
    <source>
        <strain evidence="5">MSK.14.39</strain>
    </source>
</reference>
<dbReference type="GO" id="GO:0009379">
    <property type="term" value="C:Holliday junction helicase complex"/>
    <property type="evidence" value="ECO:0007669"/>
    <property type="project" value="InterPro"/>
</dbReference>
<dbReference type="HAMAP" id="MF_00031">
    <property type="entry name" value="DNA_HJ_migration_RuvA"/>
    <property type="match status" value="1"/>
</dbReference>
<proteinExistence type="inferred from homology"/>
<comment type="subcellular location">
    <subcellularLocation>
        <location evidence="3">Cytoplasm</location>
    </subcellularLocation>
</comment>
<feature type="domain" description="Helix-hairpin-helix DNA-binding motif class 1" evidence="4">
    <location>
        <begin position="72"/>
        <end position="91"/>
    </location>
</feature>
<dbReference type="GO" id="GO:0009378">
    <property type="term" value="F:four-way junction helicase activity"/>
    <property type="evidence" value="ECO:0007669"/>
    <property type="project" value="InterPro"/>
</dbReference>
<feature type="domain" description="Helix-hairpin-helix DNA-binding motif class 1" evidence="4">
    <location>
        <begin position="107"/>
        <end position="126"/>
    </location>
</feature>
<dbReference type="NCBIfam" id="TIGR00084">
    <property type="entry name" value="ruvA"/>
    <property type="match status" value="1"/>
</dbReference>
<evidence type="ECO:0000256" key="2">
    <source>
        <dbReference type="ARBA" id="ARBA00023204"/>
    </source>
</evidence>
<comment type="caution">
    <text evidence="3">Lacks conserved residue(s) required for the propagation of feature annotation.</text>
</comment>
<name>A0A9Q4FJZ9_9FIRM</name>
<protein>
    <recommendedName>
        <fullName evidence="3">Holliday junction branch migration complex subunit RuvA</fullName>
    </recommendedName>
</protein>
<evidence type="ECO:0000256" key="1">
    <source>
        <dbReference type="ARBA" id="ARBA00022763"/>
    </source>
</evidence>
<dbReference type="InterPro" id="IPR011114">
    <property type="entry name" value="RuvA_C"/>
</dbReference>
<dbReference type="GO" id="GO:0006310">
    <property type="term" value="P:DNA recombination"/>
    <property type="evidence" value="ECO:0007669"/>
    <property type="project" value="UniProtKB-UniRule"/>
</dbReference>
<keyword evidence="6" id="KW-1185">Reference proteome</keyword>
<dbReference type="GO" id="GO:0005737">
    <property type="term" value="C:cytoplasm"/>
    <property type="evidence" value="ECO:0007669"/>
    <property type="project" value="UniProtKB-SubCell"/>
</dbReference>
<dbReference type="GO" id="GO:0016787">
    <property type="term" value="F:hydrolase activity"/>
    <property type="evidence" value="ECO:0007669"/>
    <property type="project" value="UniProtKB-KW"/>
</dbReference>
<evidence type="ECO:0000313" key="5">
    <source>
        <dbReference type="EMBL" id="MCG4564051.1"/>
    </source>
</evidence>
<comment type="caution">
    <text evidence="5">The sequence shown here is derived from an EMBL/GenBank/DDBJ whole genome shotgun (WGS) entry which is preliminary data.</text>
</comment>
<comment type="subunit">
    <text evidence="3">Homotetramer. Forms an RuvA(8)-RuvB(12)-Holliday junction (HJ) complex. HJ DNA is sandwiched between 2 RuvA tetramers; dsDNA enters through RuvA and exits via RuvB. An RuvB hexamer assembles on each DNA strand where it exits the tetramer. Each RuvB hexamer is contacted by two RuvA subunits (via domain III) on 2 adjacent RuvB subunits; this complex drives branch migration. In the full resolvosome a probable DNA-RuvA(4)-RuvB(12)-RuvC(2) complex forms which resolves the HJ.</text>
</comment>
<comment type="domain">
    <text evidence="3">Has three domains with a flexible linker between the domains II and III and assumes an 'L' shape. Domain III is highly mobile and contacts RuvB.</text>
</comment>
<feature type="region of interest" description="Domain III" evidence="3">
    <location>
        <begin position="145"/>
        <end position="195"/>
    </location>
</feature>
<dbReference type="CDD" id="cd14332">
    <property type="entry name" value="UBA_RuvA_C"/>
    <property type="match status" value="1"/>
</dbReference>
<dbReference type="Proteomes" id="UP001108123">
    <property type="component" value="Unassembled WGS sequence"/>
</dbReference>
<evidence type="ECO:0000313" key="6">
    <source>
        <dbReference type="Proteomes" id="UP001108123"/>
    </source>
</evidence>
<keyword evidence="3" id="KW-0238">DNA-binding</keyword>
<dbReference type="EMBL" id="JAKNID010000002">
    <property type="protein sequence ID" value="MCG4564051.1"/>
    <property type="molecule type" value="Genomic_DNA"/>
</dbReference>
<evidence type="ECO:0000256" key="3">
    <source>
        <dbReference type="HAMAP-Rule" id="MF_00031"/>
    </source>
</evidence>